<dbReference type="OrthoDB" id="5405911at2"/>
<dbReference type="RefSeq" id="WP_136141770.1">
    <property type="nucleotide sequence ID" value="NZ_CP039247.1"/>
</dbReference>
<proteinExistence type="predicted"/>
<dbReference type="AlphaFoldDB" id="A0A4P7QJL4"/>
<dbReference type="Pfam" id="PF14542">
    <property type="entry name" value="Acetyltransf_CG"/>
    <property type="match status" value="1"/>
</dbReference>
<dbReference type="Gene3D" id="3.40.630.30">
    <property type="match status" value="1"/>
</dbReference>
<dbReference type="InterPro" id="IPR016181">
    <property type="entry name" value="Acyl_CoA_acyltransferase"/>
</dbReference>
<dbReference type="SUPFAM" id="SSF55729">
    <property type="entry name" value="Acyl-CoA N-acyltransferases (Nat)"/>
    <property type="match status" value="1"/>
</dbReference>
<sequence length="101" mass="10888">MTGNNAGANEEISVAHQADKSRYVLTVGGQEAGVAEYVDTDSYREFNHTVIYPEFRGRGLSAPLIKGALDASRQLNTPIKPSCSAVAAFIEKNPEYATLVK</sequence>
<accession>A0A4P7QJL4</accession>
<name>A0A4P7QJL4_9CORY</name>
<evidence type="ECO:0000313" key="3">
    <source>
        <dbReference type="Proteomes" id="UP000296352"/>
    </source>
</evidence>
<dbReference type="KEGG" id="cee:CENDO_09370"/>
<feature type="domain" description="N-acetyltransferase" evidence="1">
    <location>
        <begin position="15"/>
        <end position="101"/>
    </location>
</feature>
<dbReference type="InterPro" id="IPR045057">
    <property type="entry name" value="Gcn5-rel_NAT"/>
</dbReference>
<organism evidence="2 3">
    <name type="scientific">Corynebacterium endometrii</name>
    <dbReference type="NCBI Taxonomy" id="2488819"/>
    <lineage>
        <taxon>Bacteria</taxon>
        <taxon>Bacillati</taxon>
        <taxon>Actinomycetota</taxon>
        <taxon>Actinomycetes</taxon>
        <taxon>Mycobacteriales</taxon>
        <taxon>Corynebacteriaceae</taxon>
        <taxon>Corynebacterium</taxon>
    </lineage>
</organism>
<reference evidence="2 3" key="1">
    <citation type="submission" date="2019-04" db="EMBL/GenBank/DDBJ databases">
        <title>Corynebacterium endometrii sp. nov., isolated from the uterus of a cow with endometritis.</title>
        <authorList>
            <person name="Ballas P."/>
            <person name="Ruckert C."/>
            <person name="Wagener K."/>
            <person name="Drillich M."/>
            <person name="Kaempfer P."/>
            <person name="Busse H.-J."/>
            <person name="Ehling-Schulz M."/>
        </authorList>
    </citation>
    <scope>NUCLEOTIDE SEQUENCE [LARGE SCALE GENOMIC DNA]</scope>
    <source>
        <strain evidence="2 3">LMM-1653</strain>
    </source>
</reference>
<keyword evidence="3" id="KW-1185">Reference proteome</keyword>
<dbReference type="PANTHER" id="PTHR31435:SF10">
    <property type="entry name" value="BSR4717 PROTEIN"/>
    <property type="match status" value="1"/>
</dbReference>
<protein>
    <recommendedName>
        <fullName evidence="1">N-acetyltransferase domain-containing protein</fullName>
    </recommendedName>
</protein>
<dbReference type="EMBL" id="CP039247">
    <property type="protein sequence ID" value="QCB29134.1"/>
    <property type="molecule type" value="Genomic_DNA"/>
</dbReference>
<dbReference type="Proteomes" id="UP000296352">
    <property type="component" value="Chromosome"/>
</dbReference>
<gene>
    <name evidence="2" type="ORF">CENDO_09370</name>
</gene>
<dbReference type="PANTHER" id="PTHR31435">
    <property type="entry name" value="PROTEIN NATD1"/>
    <property type="match status" value="1"/>
</dbReference>
<evidence type="ECO:0000259" key="1">
    <source>
        <dbReference type="PROSITE" id="PS51729"/>
    </source>
</evidence>
<evidence type="ECO:0000313" key="2">
    <source>
        <dbReference type="EMBL" id="QCB29134.1"/>
    </source>
</evidence>
<dbReference type="PROSITE" id="PS51729">
    <property type="entry name" value="GNAT_YJDJ"/>
    <property type="match status" value="1"/>
</dbReference>
<dbReference type="InterPro" id="IPR031165">
    <property type="entry name" value="GNAT_YJDJ"/>
</dbReference>